<dbReference type="CDD" id="cd13229">
    <property type="entry name" value="PH_TFIIH"/>
    <property type="match status" value="1"/>
</dbReference>
<feature type="compositionally biased region" description="Low complexity" evidence="8">
    <location>
        <begin position="133"/>
        <end position="151"/>
    </location>
</feature>
<feature type="region of interest" description="Disordered" evidence="8">
    <location>
        <begin position="100"/>
        <end position="155"/>
    </location>
</feature>
<evidence type="ECO:0000259" key="9">
    <source>
        <dbReference type="PROSITE" id="PS50858"/>
    </source>
</evidence>
<keyword evidence="5" id="KW-0804">Transcription</keyword>
<name>A0A067PSJ7_9AGAM</name>
<keyword evidence="11" id="KW-1185">Reference proteome</keyword>
<dbReference type="STRING" id="933084.A0A067PSJ7"/>
<evidence type="ECO:0000256" key="3">
    <source>
        <dbReference type="ARBA" id="ARBA00022737"/>
    </source>
</evidence>
<dbReference type="HOGENOM" id="CLU_017639_3_0_1"/>
<dbReference type="GO" id="GO:0006289">
    <property type="term" value="P:nucleotide-excision repair"/>
    <property type="evidence" value="ECO:0007669"/>
    <property type="project" value="InterPro"/>
</dbReference>
<dbReference type="GO" id="GO:0000439">
    <property type="term" value="C:transcription factor TFIIH core complex"/>
    <property type="evidence" value="ECO:0007669"/>
    <property type="project" value="InterPro"/>
</dbReference>
<evidence type="ECO:0000313" key="10">
    <source>
        <dbReference type="EMBL" id="KDQ57793.1"/>
    </source>
</evidence>
<dbReference type="GO" id="GO:0006351">
    <property type="term" value="P:DNA-templated transcription"/>
    <property type="evidence" value="ECO:0007669"/>
    <property type="project" value="InterPro"/>
</dbReference>
<evidence type="ECO:0000313" key="11">
    <source>
        <dbReference type="Proteomes" id="UP000027265"/>
    </source>
</evidence>
<dbReference type="InterPro" id="IPR035925">
    <property type="entry name" value="BSD_dom_sf"/>
</dbReference>
<sequence length="598" mass="66604">MPALCTAKATFKKLSGSLELTDTHLQWTQDSKKAPSVRVPYAEFASLFCSREGAAQVRLKVGLVNDDAGHNFTFTSPQPISLTERENFKRELTTIIGRNRGAIDATPARTPLASTPGTPNPTVSRPTVPLPRPSTSRAVSVSSGSTPVPSGNDATTDFRLRKKVLVGNPDLATLHRELVVTGQITEAEFWEGREHLLLAQAASDSQKRGRPGTLVDPRPQTVDGGEIKIVITPQLVHDIFEEFPVVAKAYSENVPNKLSEGEFWKRYFHSRLFHAHRASIRSSAAQHVMKDDPIFDKYLEPDDDDLEPRRQRDEDVEMFVDLGATREDHDETGNVKDVTMQAGRQKGVLPLIRKFNEHSERLLKSVLGPDDGPAAKRRRLDADSSDRYNEIDLDDLHDAQDSVGIILEMQDRQRYFEGGLSSAKSTSTEDVAKQKMDVRAALREAKDNTQDWGRNLAQLKLEKKSADEALGAMTKNVTARLETRIQKNDLPPNLFRQMATCQTAANEFLRQYWSSVYPPASELQTLATPTLAQRATKEAKMIGYLVKTHEKVDALVRTARIEGVEPGRVEIAMKPVLNAVDKALAHHRARRPPIPRPT</sequence>
<dbReference type="PANTHER" id="PTHR12856">
    <property type="entry name" value="TRANSCRIPTION INITIATION FACTOR IIH-RELATED"/>
    <property type="match status" value="1"/>
</dbReference>
<dbReference type="InterPro" id="IPR013876">
    <property type="entry name" value="TFIIH_BTF_p62_N"/>
</dbReference>
<keyword evidence="7" id="KW-0175">Coiled coil</keyword>
<evidence type="ECO:0000256" key="6">
    <source>
        <dbReference type="ARBA" id="ARBA00023242"/>
    </source>
</evidence>
<dbReference type="InterPro" id="IPR005607">
    <property type="entry name" value="BSD_dom"/>
</dbReference>
<feature type="compositionally biased region" description="Polar residues" evidence="8">
    <location>
        <begin position="112"/>
        <end position="125"/>
    </location>
</feature>
<keyword evidence="3" id="KW-0677">Repeat</keyword>
<dbReference type="Pfam" id="PF03909">
    <property type="entry name" value="BSD"/>
    <property type="match status" value="1"/>
</dbReference>
<dbReference type="SUPFAM" id="SSF140383">
    <property type="entry name" value="BSD domain-like"/>
    <property type="match status" value="2"/>
</dbReference>
<evidence type="ECO:0000256" key="1">
    <source>
        <dbReference type="ARBA" id="ARBA00004123"/>
    </source>
</evidence>
<dbReference type="Gene3D" id="6.10.140.1200">
    <property type="match status" value="1"/>
</dbReference>
<protein>
    <recommendedName>
        <fullName evidence="9">BSD domain-containing protein</fullName>
    </recommendedName>
</protein>
<dbReference type="Proteomes" id="UP000027265">
    <property type="component" value="Unassembled WGS sequence"/>
</dbReference>
<dbReference type="InterPro" id="IPR011993">
    <property type="entry name" value="PH-like_dom_sf"/>
</dbReference>
<feature type="coiled-coil region" evidence="7">
    <location>
        <begin position="442"/>
        <end position="476"/>
    </location>
</feature>
<dbReference type="InParanoid" id="A0A067PSJ7"/>
<proteinExistence type="inferred from homology"/>
<evidence type="ECO:0000256" key="2">
    <source>
        <dbReference type="ARBA" id="ARBA00009448"/>
    </source>
</evidence>
<dbReference type="EMBL" id="KL197719">
    <property type="protein sequence ID" value="KDQ57793.1"/>
    <property type="molecule type" value="Genomic_DNA"/>
</dbReference>
<accession>A0A067PSJ7</accession>
<dbReference type="SMART" id="SM00751">
    <property type="entry name" value="BSD"/>
    <property type="match status" value="2"/>
</dbReference>
<dbReference type="FunCoup" id="A0A067PSJ7">
    <property type="interactions" value="554"/>
</dbReference>
<evidence type="ECO:0000256" key="4">
    <source>
        <dbReference type="ARBA" id="ARBA00023015"/>
    </source>
</evidence>
<evidence type="ECO:0000256" key="7">
    <source>
        <dbReference type="SAM" id="Coils"/>
    </source>
</evidence>
<keyword evidence="6" id="KW-0539">Nucleus</keyword>
<organism evidence="10 11">
    <name type="scientific">Jaapia argillacea MUCL 33604</name>
    <dbReference type="NCBI Taxonomy" id="933084"/>
    <lineage>
        <taxon>Eukaryota</taxon>
        <taxon>Fungi</taxon>
        <taxon>Dikarya</taxon>
        <taxon>Basidiomycota</taxon>
        <taxon>Agaricomycotina</taxon>
        <taxon>Agaricomycetes</taxon>
        <taxon>Agaricomycetidae</taxon>
        <taxon>Jaapiales</taxon>
        <taxon>Jaapiaceae</taxon>
        <taxon>Jaapia</taxon>
    </lineage>
</organism>
<comment type="similarity">
    <text evidence="2">Belongs to the TFB1 family.</text>
</comment>
<dbReference type="InterPro" id="IPR027079">
    <property type="entry name" value="Tfb1/GTF2H1"/>
</dbReference>
<gene>
    <name evidence="10" type="ORF">JAAARDRAFT_687589</name>
</gene>
<evidence type="ECO:0000256" key="5">
    <source>
        <dbReference type="ARBA" id="ARBA00023163"/>
    </source>
</evidence>
<dbReference type="OrthoDB" id="360521at2759"/>
<feature type="domain" description="BSD" evidence="9">
    <location>
        <begin position="234"/>
        <end position="275"/>
    </location>
</feature>
<keyword evidence="4" id="KW-0805">Transcription regulation</keyword>
<dbReference type="PROSITE" id="PS50858">
    <property type="entry name" value="BSD"/>
    <property type="match status" value="1"/>
</dbReference>
<comment type="subcellular location">
    <subcellularLocation>
        <location evidence="1">Nucleus</location>
    </subcellularLocation>
</comment>
<dbReference type="Pfam" id="PF08567">
    <property type="entry name" value="PH_TFIIH"/>
    <property type="match status" value="1"/>
</dbReference>
<evidence type="ECO:0000256" key="8">
    <source>
        <dbReference type="SAM" id="MobiDB-lite"/>
    </source>
</evidence>
<reference evidence="11" key="1">
    <citation type="journal article" date="2014" name="Proc. Natl. Acad. Sci. U.S.A.">
        <title>Extensive sampling of basidiomycete genomes demonstrates inadequacy of the white-rot/brown-rot paradigm for wood decay fungi.</title>
        <authorList>
            <person name="Riley R."/>
            <person name="Salamov A.A."/>
            <person name="Brown D.W."/>
            <person name="Nagy L.G."/>
            <person name="Floudas D."/>
            <person name="Held B.W."/>
            <person name="Levasseur A."/>
            <person name="Lombard V."/>
            <person name="Morin E."/>
            <person name="Otillar R."/>
            <person name="Lindquist E.A."/>
            <person name="Sun H."/>
            <person name="LaButti K.M."/>
            <person name="Schmutz J."/>
            <person name="Jabbour D."/>
            <person name="Luo H."/>
            <person name="Baker S.E."/>
            <person name="Pisabarro A.G."/>
            <person name="Walton J.D."/>
            <person name="Blanchette R.A."/>
            <person name="Henrissat B."/>
            <person name="Martin F."/>
            <person name="Cullen D."/>
            <person name="Hibbett D.S."/>
            <person name="Grigoriev I.V."/>
        </authorList>
    </citation>
    <scope>NUCLEOTIDE SEQUENCE [LARGE SCALE GENOMIC DNA]</scope>
    <source>
        <strain evidence="11">MUCL 33604</strain>
    </source>
</reference>
<dbReference type="SUPFAM" id="SSF50729">
    <property type="entry name" value="PH domain-like"/>
    <property type="match status" value="1"/>
</dbReference>
<dbReference type="AlphaFoldDB" id="A0A067PSJ7"/>
<dbReference type="Gene3D" id="2.30.29.30">
    <property type="entry name" value="Pleckstrin-homology domain (PH domain)/Phosphotyrosine-binding domain (PTB)"/>
    <property type="match status" value="1"/>
</dbReference>